<evidence type="ECO:0000313" key="1">
    <source>
        <dbReference type="EMBL" id="WAR44711.1"/>
    </source>
</evidence>
<gene>
    <name evidence="1" type="ORF">NM686_020610</name>
</gene>
<dbReference type="InterPro" id="IPR011856">
    <property type="entry name" value="tRNA_endonuc-like_dom_sf"/>
</dbReference>
<accession>A0ABY7GJJ0</accession>
<dbReference type="Gene3D" id="3.40.1350.10">
    <property type="match status" value="1"/>
</dbReference>
<sequence length="145" mass="16015">MAINSRAKGASAEREFAGLIHDWAGVRLIRNLEQTRSGGHDLIVHPDEVGSVADSFRLLAIESKRYQTATDAQIQKWWDQAVTQAGQAGLTPVLAYRANRLPWRVVVPILLINPQHRQSFQLNYAATLTIEGFCHVVTNSVAGVT</sequence>
<dbReference type="EMBL" id="CP113517">
    <property type="protein sequence ID" value="WAR44711.1"/>
    <property type="molecule type" value="Genomic_DNA"/>
</dbReference>
<evidence type="ECO:0000313" key="2">
    <source>
        <dbReference type="Proteomes" id="UP001162780"/>
    </source>
</evidence>
<name>A0ABY7GJJ0_9GAMM</name>
<reference evidence="1" key="1">
    <citation type="submission" date="2022-11" db="EMBL/GenBank/DDBJ databases">
        <title>Methylomonas rapida sp. nov., Carotenoid-Producing Obligate Methanotrophs with High Growth Characteristics and Biotechnological Potential.</title>
        <authorList>
            <person name="Tikhonova E.N."/>
            <person name="Suleimanov R.Z."/>
            <person name="Miroshnikov K."/>
            <person name="Oshkin I.Y."/>
            <person name="Belova S.E."/>
            <person name="Danilova O.V."/>
            <person name="Ashikhmin A."/>
            <person name="Konopkin A."/>
            <person name="But S.Y."/>
            <person name="Khmelenina V.N."/>
            <person name="Kuznetsov N."/>
            <person name="Pimenov N.V."/>
            <person name="Dedysh S.N."/>
        </authorList>
    </citation>
    <scope>NUCLEOTIDE SEQUENCE</scope>
    <source>
        <strain evidence="1">MP1</strain>
    </source>
</reference>
<organism evidence="1 2">
    <name type="scientific">Methylomonas rapida</name>
    <dbReference type="NCBI Taxonomy" id="2963939"/>
    <lineage>
        <taxon>Bacteria</taxon>
        <taxon>Pseudomonadati</taxon>
        <taxon>Pseudomonadota</taxon>
        <taxon>Gammaproteobacteria</taxon>
        <taxon>Methylococcales</taxon>
        <taxon>Methylococcaceae</taxon>
        <taxon>Methylomonas</taxon>
    </lineage>
</organism>
<protein>
    <recommendedName>
        <fullName evidence="3">Restriction endonuclease</fullName>
    </recommendedName>
</protein>
<dbReference type="InterPro" id="IPR056931">
    <property type="entry name" value="D14-like"/>
</dbReference>
<dbReference type="Proteomes" id="UP001162780">
    <property type="component" value="Chromosome"/>
</dbReference>
<evidence type="ECO:0008006" key="3">
    <source>
        <dbReference type="Google" id="ProtNLM"/>
    </source>
</evidence>
<dbReference type="RefSeq" id="WP_255189684.1">
    <property type="nucleotide sequence ID" value="NZ_CP113517.1"/>
</dbReference>
<dbReference type="Pfam" id="PF24608">
    <property type="entry name" value="PDDEXK_15"/>
    <property type="match status" value="1"/>
</dbReference>
<proteinExistence type="predicted"/>
<keyword evidence="2" id="KW-1185">Reference proteome</keyword>